<evidence type="ECO:0000313" key="2">
    <source>
        <dbReference type="EMBL" id="KKQ35325.1"/>
    </source>
</evidence>
<sequence>MNEPTARKFASRKIILVIFSFILIFIVIGIISFILLHENDEGTPSGPAAEAGTGELDEVKEDNSLVFTHDIFDTSRVSTIGPLGELNGGADEAQALNGVLITIDHEYGENPKKMAVYAPQDMRLEFYSYHTYGNEPPGWSLGFAFDENVKMKIDHITEVSQKIMDATTTKPLANDSSEKYPKTAVEVKAGELIAYTTGTSLAHNWNIYIYEKTNENYFVNLDRYKNSQAGNVYLTAVCPFKYYSGEMQAKYIALMGQSAPGQSADCGNASNDVEGTLAGMWHLNKEEITYNYDGNYANPVSIYANSANEVIIAEVNRKNYRIAANSKTYKDPESIIGEHCFSLVNKDYGVTSGYAYFKIVSDTEMKMVYKGTGSCPTAFPASGAKTYYR</sequence>
<keyword evidence="1" id="KW-0812">Transmembrane</keyword>
<organism evidence="2 3">
    <name type="scientific">candidate division WS6 bacterium GW2011_GWA2_37_6</name>
    <dbReference type="NCBI Taxonomy" id="1619087"/>
    <lineage>
        <taxon>Bacteria</taxon>
        <taxon>Candidatus Dojkabacteria</taxon>
    </lineage>
</organism>
<dbReference type="Proteomes" id="UP000034852">
    <property type="component" value="Unassembled WGS sequence"/>
</dbReference>
<protein>
    <submittedName>
        <fullName evidence="2">Uncharacterized protein</fullName>
    </submittedName>
</protein>
<evidence type="ECO:0000256" key="1">
    <source>
        <dbReference type="SAM" id="Phobius"/>
    </source>
</evidence>
<accession>A0A0G0H9W6</accession>
<reference evidence="2 3" key="1">
    <citation type="journal article" date="2015" name="Nature">
        <title>rRNA introns, odd ribosomes, and small enigmatic genomes across a large radiation of phyla.</title>
        <authorList>
            <person name="Brown C.T."/>
            <person name="Hug L.A."/>
            <person name="Thomas B.C."/>
            <person name="Sharon I."/>
            <person name="Castelle C.J."/>
            <person name="Singh A."/>
            <person name="Wilkins M.J."/>
            <person name="Williams K.H."/>
            <person name="Banfield J.F."/>
        </authorList>
    </citation>
    <scope>NUCLEOTIDE SEQUENCE [LARGE SCALE GENOMIC DNA]</scope>
</reference>
<dbReference type="AlphaFoldDB" id="A0A0G0H9W6"/>
<gene>
    <name evidence="2" type="ORF">US52_C0028G0003</name>
</gene>
<dbReference type="EMBL" id="LBTH01000028">
    <property type="protein sequence ID" value="KKQ35325.1"/>
    <property type="molecule type" value="Genomic_DNA"/>
</dbReference>
<evidence type="ECO:0000313" key="3">
    <source>
        <dbReference type="Proteomes" id="UP000034852"/>
    </source>
</evidence>
<keyword evidence="1" id="KW-1133">Transmembrane helix</keyword>
<comment type="caution">
    <text evidence="2">The sequence shown here is derived from an EMBL/GenBank/DDBJ whole genome shotgun (WGS) entry which is preliminary data.</text>
</comment>
<feature type="transmembrane region" description="Helical" evidence="1">
    <location>
        <begin position="14"/>
        <end position="36"/>
    </location>
</feature>
<keyword evidence="1" id="KW-0472">Membrane</keyword>
<dbReference type="PATRIC" id="fig|1619087.5.peg.376"/>
<name>A0A0G0H9W6_9BACT</name>
<proteinExistence type="predicted"/>